<feature type="compositionally biased region" description="Low complexity" evidence="1">
    <location>
        <begin position="32"/>
        <end position="50"/>
    </location>
</feature>
<sequence length="59" mass="6304">MSIALVAIFGDVLITAGVVLMVYFCARKKGETAAPQRATQARQARGQARGPTPPDPDYQ</sequence>
<keyword evidence="2" id="KW-0472">Membrane</keyword>
<keyword evidence="4" id="KW-1185">Reference proteome</keyword>
<dbReference type="OrthoDB" id="9947847at2759"/>
<feature type="non-terminal residue" evidence="3">
    <location>
        <position position="59"/>
    </location>
</feature>
<evidence type="ECO:0000313" key="4">
    <source>
        <dbReference type="Proteomes" id="UP000727407"/>
    </source>
</evidence>
<gene>
    <name evidence="3" type="primary">cd3e</name>
    <name evidence="3" type="ORF">DAT39_013810</name>
</gene>
<keyword evidence="2" id="KW-0812">Transmembrane</keyword>
<dbReference type="EMBL" id="QNUK01000274">
    <property type="protein sequence ID" value="KAF5896481.1"/>
    <property type="molecule type" value="Genomic_DNA"/>
</dbReference>
<dbReference type="AlphaFoldDB" id="A0A8J4U1B4"/>
<evidence type="ECO:0000256" key="2">
    <source>
        <dbReference type="SAM" id="Phobius"/>
    </source>
</evidence>
<evidence type="ECO:0000313" key="3">
    <source>
        <dbReference type="EMBL" id="KAF5896481.1"/>
    </source>
</evidence>
<evidence type="ECO:0000256" key="1">
    <source>
        <dbReference type="SAM" id="MobiDB-lite"/>
    </source>
</evidence>
<feature type="region of interest" description="Disordered" evidence="1">
    <location>
        <begin position="31"/>
        <end position="59"/>
    </location>
</feature>
<reference evidence="3" key="1">
    <citation type="submission" date="2020-07" db="EMBL/GenBank/DDBJ databases">
        <title>Clarias magur genome sequencing, assembly and annotation.</title>
        <authorList>
            <person name="Kushwaha B."/>
            <person name="Kumar R."/>
            <person name="Das P."/>
            <person name="Joshi C.G."/>
            <person name="Kumar D."/>
            <person name="Nagpure N.S."/>
            <person name="Pandey M."/>
            <person name="Agarwal S."/>
            <person name="Srivastava S."/>
            <person name="Singh M."/>
            <person name="Sahoo L."/>
            <person name="Jayasankar P."/>
            <person name="Meher P.K."/>
            <person name="Koringa P.G."/>
            <person name="Iquebal M.A."/>
            <person name="Das S.P."/>
            <person name="Bit A."/>
            <person name="Patnaik S."/>
            <person name="Patel N."/>
            <person name="Shah T.M."/>
            <person name="Hinsu A."/>
            <person name="Jena J.K."/>
        </authorList>
    </citation>
    <scope>NUCLEOTIDE SEQUENCE</scope>
    <source>
        <strain evidence="3">CIFAMagur01</strain>
        <tissue evidence="3">Testis</tissue>
    </source>
</reference>
<keyword evidence="2" id="KW-1133">Transmembrane helix</keyword>
<proteinExistence type="predicted"/>
<name>A0A8J4U1B4_CLAMG</name>
<organism evidence="3 4">
    <name type="scientific">Clarias magur</name>
    <name type="common">Asian catfish</name>
    <name type="synonym">Macropteronotus magur</name>
    <dbReference type="NCBI Taxonomy" id="1594786"/>
    <lineage>
        <taxon>Eukaryota</taxon>
        <taxon>Metazoa</taxon>
        <taxon>Chordata</taxon>
        <taxon>Craniata</taxon>
        <taxon>Vertebrata</taxon>
        <taxon>Euteleostomi</taxon>
        <taxon>Actinopterygii</taxon>
        <taxon>Neopterygii</taxon>
        <taxon>Teleostei</taxon>
        <taxon>Ostariophysi</taxon>
        <taxon>Siluriformes</taxon>
        <taxon>Clariidae</taxon>
        <taxon>Clarias</taxon>
    </lineage>
</organism>
<feature type="transmembrane region" description="Helical" evidence="2">
    <location>
        <begin position="6"/>
        <end position="26"/>
    </location>
</feature>
<protein>
    <submittedName>
        <fullName evidence="3">T-cell surface glycoprotein CD3 epsilon chain</fullName>
    </submittedName>
</protein>
<dbReference type="Proteomes" id="UP000727407">
    <property type="component" value="Unassembled WGS sequence"/>
</dbReference>
<accession>A0A8J4U1B4</accession>
<comment type="caution">
    <text evidence="3">The sequence shown here is derived from an EMBL/GenBank/DDBJ whole genome shotgun (WGS) entry which is preliminary data.</text>
</comment>